<dbReference type="InterPro" id="IPR036866">
    <property type="entry name" value="RibonucZ/Hydroxyglut_hydro"/>
</dbReference>
<dbReference type="EMBL" id="FN653016">
    <property type="protein sequence ID" value="CBY06987.1"/>
    <property type="molecule type" value="Genomic_DNA"/>
</dbReference>
<organism evidence="3">
    <name type="scientific">Oikopleura dioica</name>
    <name type="common">Tunicate</name>
    <dbReference type="NCBI Taxonomy" id="34765"/>
    <lineage>
        <taxon>Eukaryota</taxon>
        <taxon>Metazoa</taxon>
        <taxon>Chordata</taxon>
        <taxon>Tunicata</taxon>
        <taxon>Appendicularia</taxon>
        <taxon>Copelata</taxon>
        <taxon>Oikopleuridae</taxon>
        <taxon>Oikopleura</taxon>
    </lineage>
</organism>
<dbReference type="OrthoDB" id="449487at2759"/>
<dbReference type="Gene3D" id="3.30.1050.10">
    <property type="entry name" value="SCP2 sterol-binding domain"/>
    <property type="match status" value="1"/>
</dbReference>
<dbReference type="InterPro" id="IPR029228">
    <property type="entry name" value="Alkyl_sulf_dimr"/>
</dbReference>
<protein>
    <recommendedName>
        <fullName evidence="2">Metallo-beta-lactamase domain-containing protein</fullName>
    </recommendedName>
</protein>
<dbReference type="InterPro" id="IPR036527">
    <property type="entry name" value="SCP2_sterol-bd_dom_sf"/>
</dbReference>
<dbReference type="InterPro" id="IPR038536">
    <property type="entry name" value="Alkyl/aryl-sulf_dimr_sf"/>
</dbReference>
<feature type="chain" id="PRO_5003192301" description="Metallo-beta-lactamase domain-containing protein" evidence="1">
    <location>
        <begin position="18"/>
        <end position="628"/>
    </location>
</feature>
<gene>
    <name evidence="3" type="ORF">GSOID_T00006064001</name>
</gene>
<sequence length="628" mass="71731">MGQLRTICLTLIGVFLARYGYNHYEKTKRIRVDESPLFAQRLEGTVKEYAARKRIEEVVPGVYAAIDYSLASSLLIVDDNRWFFLDSTENCAVMETIISDFESFLGTPKEIAGVALTHFHPDHCFGTGSIIAYAESLGQTYVPEIWAHDKFKSENEKFIHLSYLGFRRATSQFGHKLERERQINAGIGHRLTHREDQVCYLPPSKTFEKEVSIPFGKFTIQLFHAPGETDDQISIFIPEVSVLIPADNVYPHFPNLYPIRGAPVRSVRQWANTVANFRKLKAEHMIGMHSPVVHGAEKIDEILVTYHDGMKFVHDQTVRLMENLFTIEDIVEMVKLPKALADHPWLEQTYGKVEWCVRGVYSAYIGWFDGLPRNLRPLHPKISSKKHIKIAGREAIVQDLLQSVRDGQSCGDSACAHENLQWALELVDILIYSEIDEEKNVKSSIDFHPRKYTKEEFLKSKIFILKSIAEVQSNPTARNWYLNEANIIATSQVPTISPEARREHMTNLSVDLILRSFETRMNAPTALMEYEGKCFYFNIDEVEYNLLIRNGVLVKIENVNIILFLYIFKGLQNCESVHNGLIGTSEKFKDLLTHPATAVASLAKRDLKILGSITDFVKFLTLFKPISE</sequence>
<dbReference type="GO" id="GO:0018909">
    <property type="term" value="P:dodecyl sulfate metabolic process"/>
    <property type="evidence" value="ECO:0007669"/>
    <property type="project" value="InterPro"/>
</dbReference>
<dbReference type="Gene3D" id="3.60.15.30">
    <property type="entry name" value="Metallo-beta-lactamase domain"/>
    <property type="match status" value="1"/>
</dbReference>
<evidence type="ECO:0000313" key="3">
    <source>
        <dbReference type="EMBL" id="CBY06987.1"/>
    </source>
</evidence>
<keyword evidence="4" id="KW-1185">Reference proteome</keyword>
<dbReference type="SMART" id="SM00849">
    <property type="entry name" value="Lactamase_B"/>
    <property type="match status" value="1"/>
</dbReference>
<dbReference type="Pfam" id="PF00753">
    <property type="entry name" value="Lactamase_B"/>
    <property type="match status" value="1"/>
</dbReference>
<name>E4WU26_OIKDI</name>
<dbReference type="GO" id="GO:0046983">
    <property type="term" value="F:protein dimerization activity"/>
    <property type="evidence" value="ECO:0007669"/>
    <property type="project" value="InterPro"/>
</dbReference>
<evidence type="ECO:0000259" key="2">
    <source>
        <dbReference type="SMART" id="SM00849"/>
    </source>
</evidence>
<dbReference type="SUPFAM" id="SSF55718">
    <property type="entry name" value="SCP-like"/>
    <property type="match status" value="1"/>
</dbReference>
<feature type="domain" description="Metallo-beta-lactamase" evidence="2">
    <location>
        <begin position="70"/>
        <end position="289"/>
    </location>
</feature>
<dbReference type="InterPro" id="IPR044097">
    <property type="entry name" value="Bds1/SdsA1_MBL-fold"/>
</dbReference>
<evidence type="ECO:0000313" key="4">
    <source>
        <dbReference type="Proteomes" id="UP000001307"/>
    </source>
</evidence>
<dbReference type="Proteomes" id="UP000001307">
    <property type="component" value="Unassembled WGS sequence"/>
</dbReference>
<keyword evidence="1" id="KW-0732">Signal</keyword>
<dbReference type="InterPro" id="IPR052195">
    <property type="entry name" value="Bact_Alkyl/Aryl-Sulfatase"/>
</dbReference>
<dbReference type="Pfam" id="PF14863">
    <property type="entry name" value="Alkyl_sulf_dimr"/>
    <property type="match status" value="1"/>
</dbReference>
<dbReference type="CDD" id="cd07710">
    <property type="entry name" value="arylsulfatase_Sdsa1-like_MBL-fold"/>
    <property type="match status" value="1"/>
</dbReference>
<dbReference type="PANTHER" id="PTHR43223">
    <property type="entry name" value="ALKYL/ARYL-SULFATASE"/>
    <property type="match status" value="1"/>
</dbReference>
<dbReference type="Gene3D" id="1.25.40.880">
    <property type="entry name" value="Alkyl sulfatase, dimerisation domain"/>
    <property type="match status" value="1"/>
</dbReference>
<dbReference type="SUPFAM" id="SSF56281">
    <property type="entry name" value="Metallo-hydrolase/oxidoreductase"/>
    <property type="match status" value="1"/>
</dbReference>
<evidence type="ECO:0000256" key="1">
    <source>
        <dbReference type="SAM" id="SignalP"/>
    </source>
</evidence>
<reference evidence="3" key="1">
    <citation type="journal article" date="2010" name="Science">
        <title>Plasticity of animal genome architecture unmasked by rapid evolution of a pelagic tunicate.</title>
        <authorList>
            <person name="Denoeud F."/>
            <person name="Henriet S."/>
            <person name="Mungpakdee S."/>
            <person name="Aury J.M."/>
            <person name="Da Silva C."/>
            <person name="Brinkmann H."/>
            <person name="Mikhaleva J."/>
            <person name="Olsen L.C."/>
            <person name="Jubin C."/>
            <person name="Canestro C."/>
            <person name="Bouquet J.M."/>
            <person name="Danks G."/>
            <person name="Poulain J."/>
            <person name="Campsteijn C."/>
            <person name="Adamski M."/>
            <person name="Cross I."/>
            <person name="Yadetie F."/>
            <person name="Muffato M."/>
            <person name="Louis A."/>
            <person name="Butcher S."/>
            <person name="Tsagkogeorga G."/>
            <person name="Konrad A."/>
            <person name="Singh S."/>
            <person name="Jensen M.F."/>
            <person name="Cong E.H."/>
            <person name="Eikeseth-Otteraa H."/>
            <person name="Noel B."/>
            <person name="Anthouard V."/>
            <person name="Porcel B.M."/>
            <person name="Kachouri-Lafond R."/>
            <person name="Nishino A."/>
            <person name="Ugolini M."/>
            <person name="Chourrout P."/>
            <person name="Nishida H."/>
            <person name="Aasland R."/>
            <person name="Huzurbazar S."/>
            <person name="Westhof E."/>
            <person name="Delsuc F."/>
            <person name="Lehrach H."/>
            <person name="Reinhardt R."/>
            <person name="Weissenbach J."/>
            <person name="Roy S.W."/>
            <person name="Artiguenave F."/>
            <person name="Postlethwait J.H."/>
            <person name="Manak J.R."/>
            <person name="Thompson E.M."/>
            <person name="Jaillon O."/>
            <person name="Du Pasquier L."/>
            <person name="Boudinot P."/>
            <person name="Liberles D.A."/>
            <person name="Volff J.N."/>
            <person name="Philippe H."/>
            <person name="Lenhard B."/>
            <person name="Roest Crollius H."/>
            <person name="Wincker P."/>
            <person name="Chourrout D."/>
        </authorList>
    </citation>
    <scope>NUCLEOTIDE SEQUENCE [LARGE SCALE GENOMIC DNA]</scope>
</reference>
<dbReference type="InterPro" id="IPR001279">
    <property type="entry name" value="Metallo-B-lactamas"/>
</dbReference>
<feature type="signal peptide" evidence="1">
    <location>
        <begin position="1"/>
        <end position="17"/>
    </location>
</feature>
<dbReference type="AlphaFoldDB" id="E4WU26"/>
<dbReference type="PANTHER" id="PTHR43223:SF2">
    <property type="entry name" value="METALLO-BETA-LACTAMASE DOMAIN-CONTAINING PROTEIN"/>
    <property type="match status" value="1"/>
</dbReference>
<dbReference type="InParanoid" id="E4WU26"/>
<accession>E4WU26</accession>
<dbReference type="GO" id="GO:0018741">
    <property type="term" value="F:linear primary-alkylsulfatase activity"/>
    <property type="evidence" value="ECO:0007669"/>
    <property type="project" value="InterPro"/>
</dbReference>
<proteinExistence type="predicted"/>